<evidence type="ECO:0000313" key="2">
    <source>
        <dbReference type="EMBL" id="KAF2200152.1"/>
    </source>
</evidence>
<organism evidence="2 3">
    <name type="scientific">Delitschia confertaspora ATCC 74209</name>
    <dbReference type="NCBI Taxonomy" id="1513339"/>
    <lineage>
        <taxon>Eukaryota</taxon>
        <taxon>Fungi</taxon>
        <taxon>Dikarya</taxon>
        <taxon>Ascomycota</taxon>
        <taxon>Pezizomycotina</taxon>
        <taxon>Dothideomycetes</taxon>
        <taxon>Pleosporomycetidae</taxon>
        <taxon>Pleosporales</taxon>
        <taxon>Delitschiaceae</taxon>
        <taxon>Delitschia</taxon>
    </lineage>
</organism>
<gene>
    <name evidence="2" type="ORF">GQ43DRAFT_374510</name>
</gene>
<evidence type="ECO:0000256" key="1">
    <source>
        <dbReference type="SAM" id="MobiDB-lite"/>
    </source>
</evidence>
<dbReference type="AlphaFoldDB" id="A0A9P4MRP9"/>
<keyword evidence="3" id="KW-1185">Reference proteome</keyword>
<dbReference type="Proteomes" id="UP000799536">
    <property type="component" value="Unassembled WGS sequence"/>
</dbReference>
<comment type="caution">
    <text evidence="2">The sequence shown here is derived from an EMBL/GenBank/DDBJ whole genome shotgun (WGS) entry which is preliminary data.</text>
</comment>
<feature type="region of interest" description="Disordered" evidence="1">
    <location>
        <begin position="92"/>
        <end position="115"/>
    </location>
</feature>
<dbReference type="EMBL" id="ML994036">
    <property type="protein sequence ID" value="KAF2200152.1"/>
    <property type="molecule type" value="Genomic_DNA"/>
</dbReference>
<proteinExistence type="predicted"/>
<name>A0A9P4MRP9_9PLEO</name>
<accession>A0A9P4MRP9</accession>
<dbReference type="OrthoDB" id="3938057at2759"/>
<protein>
    <submittedName>
        <fullName evidence="2">Uncharacterized protein</fullName>
    </submittedName>
</protein>
<evidence type="ECO:0000313" key="3">
    <source>
        <dbReference type="Proteomes" id="UP000799536"/>
    </source>
</evidence>
<sequence length="115" mass="12302">MPPKSPNKPGSVGQKMFTADTVAALLVALDNPVITRDQLNLMSALDGTRTADAFQHQMRPVVSKAKELKAKIKAGEVFLPIKSSSKKRGGMLTPIPISLYTDDGREEGRGKLGIG</sequence>
<reference evidence="2" key="1">
    <citation type="journal article" date="2020" name="Stud. Mycol.">
        <title>101 Dothideomycetes genomes: a test case for predicting lifestyles and emergence of pathogens.</title>
        <authorList>
            <person name="Haridas S."/>
            <person name="Albert R."/>
            <person name="Binder M."/>
            <person name="Bloem J."/>
            <person name="Labutti K."/>
            <person name="Salamov A."/>
            <person name="Andreopoulos B."/>
            <person name="Baker S."/>
            <person name="Barry K."/>
            <person name="Bills G."/>
            <person name="Bluhm B."/>
            <person name="Cannon C."/>
            <person name="Castanera R."/>
            <person name="Culley D."/>
            <person name="Daum C."/>
            <person name="Ezra D."/>
            <person name="Gonzalez J."/>
            <person name="Henrissat B."/>
            <person name="Kuo A."/>
            <person name="Liang C."/>
            <person name="Lipzen A."/>
            <person name="Lutzoni F."/>
            <person name="Magnuson J."/>
            <person name="Mondo S."/>
            <person name="Nolan M."/>
            <person name="Ohm R."/>
            <person name="Pangilinan J."/>
            <person name="Park H.-J."/>
            <person name="Ramirez L."/>
            <person name="Alfaro M."/>
            <person name="Sun H."/>
            <person name="Tritt A."/>
            <person name="Yoshinaga Y."/>
            <person name="Zwiers L.-H."/>
            <person name="Turgeon B."/>
            <person name="Goodwin S."/>
            <person name="Spatafora J."/>
            <person name="Crous P."/>
            <person name="Grigoriev I."/>
        </authorList>
    </citation>
    <scope>NUCLEOTIDE SEQUENCE</scope>
    <source>
        <strain evidence="2">ATCC 74209</strain>
    </source>
</reference>
<feature type="compositionally biased region" description="Basic and acidic residues" evidence="1">
    <location>
        <begin position="102"/>
        <end position="115"/>
    </location>
</feature>